<accession>A0A7L9RTX4</accession>
<comment type="catalytic activity">
    <reaction evidence="10 12">
        <text>dTMP + ATP = dTDP + ADP</text>
        <dbReference type="Rhea" id="RHEA:13517"/>
        <dbReference type="ChEBI" id="CHEBI:30616"/>
        <dbReference type="ChEBI" id="CHEBI:58369"/>
        <dbReference type="ChEBI" id="CHEBI:63528"/>
        <dbReference type="ChEBI" id="CHEBI:456216"/>
        <dbReference type="EC" id="2.7.4.9"/>
    </reaction>
</comment>
<gene>
    <name evidence="12 14" type="primary">tmk</name>
    <name evidence="14" type="ORF">CPBP_00835</name>
</gene>
<reference evidence="14 15" key="1">
    <citation type="submission" date="2020-06" db="EMBL/GenBank/DDBJ databases">
        <title>The endosymbiont of the kinetoplastid Bodo saltans is a Paracaedibacter-like alpha-proteobacterium possessing a putative toxin-antitoxin system.</title>
        <authorList>
            <person name="Midha S."/>
            <person name="Rigden D.J."/>
            <person name="Siozios S."/>
            <person name="Hurst G.D.D."/>
            <person name="Jackson A.P."/>
        </authorList>
    </citation>
    <scope>NUCLEOTIDE SEQUENCE [LARGE SCALE GENOMIC DNA]</scope>
    <source>
        <strain evidence="14">Lake Konstanz</strain>
    </source>
</reference>
<dbReference type="AlphaFoldDB" id="A0A7L9RTX4"/>
<evidence type="ECO:0000256" key="8">
    <source>
        <dbReference type="ARBA" id="ARBA00022840"/>
    </source>
</evidence>
<evidence type="ECO:0000256" key="9">
    <source>
        <dbReference type="ARBA" id="ARBA00029962"/>
    </source>
</evidence>
<keyword evidence="15" id="KW-1185">Reference proteome</keyword>
<keyword evidence="6 12" id="KW-0547">Nucleotide-binding</keyword>
<dbReference type="CDD" id="cd01672">
    <property type="entry name" value="TMPK"/>
    <property type="match status" value="1"/>
</dbReference>
<keyword evidence="8 12" id="KW-0067">ATP-binding</keyword>
<dbReference type="Pfam" id="PF02223">
    <property type="entry name" value="Thymidylate_kin"/>
    <property type="match status" value="1"/>
</dbReference>
<dbReference type="GO" id="GO:0006227">
    <property type="term" value="P:dUDP biosynthetic process"/>
    <property type="evidence" value="ECO:0007669"/>
    <property type="project" value="TreeGrafter"/>
</dbReference>
<comment type="function">
    <text evidence="11 12">Phosphorylation of dTMP to form dTDP in both de novo and salvage pathways of dTTP synthesis.</text>
</comment>
<dbReference type="PANTHER" id="PTHR10344">
    <property type="entry name" value="THYMIDYLATE KINASE"/>
    <property type="match status" value="1"/>
</dbReference>
<dbReference type="GO" id="GO:0006233">
    <property type="term" value="P:dTDP biosynthetic process"/>
    <property type="evidence" value="ECO:0007669"/>
    <property type="project" value="InterPro"/>
</dbReference>
<evidence type="ECO:0000256" key="7">
    <source>
        <dbReference type="ARBA" id="ARBA00022777"/>
    </source>
</evidence>
<evidence type="ECO:0000313" key="14">
    <source>
        <dbReference type="EMBL" id="QOL20057.1"/>
    </source>
</evidence>
<keyword evidence="4 12" id="KW-0808">Transferase</keyword>
<dbReference type="FunFam" id="3.40.50.300:FF:000225">
    <property type="entry name" value="Thymidylate kinase"/>
    <property type="match status" value="1"/>
</dbReference>
<dbReference type="Gene3D" id="3.40.50.300">
    <property type="entry name" value="P-loop containing nucleotide triphosphate hydrolases"/>
    <property type="match status" value="1"/>
</dbReference>
<evidence type="ECO:0000256" key="10">
    <source>
        <dbReference type="ARBA" id="ARBA00048743"/>
    </source>
</evidence>
<dbReference type="EMBL" id="CP054719">
    <property type="protein sequence ID" value="QOL20057.1"/>
    <property type="molecule type" value="Genomic_DNA"/>
</dbReference>
<keyword evidence="7 12" id="KW-0418">Kinase</keyword>
<dbReference type="InterPro" id="IPR018095">
    <property type="entry name" value="Thymidylate_kin_CS"/>
</dbReference>
<dbReference type="InterPro" id="IPR018094">
    <property type="entry name" value="Thymidylate_kinase"/>
</dbReference>
<evidence type="ECO:0000256" key="6">
    <source>
        <dbReference type="ARBA" id="ARBA00022741"/>
    </source>
</evidence>
<evidence type="ECO:0000256" key="5">
    <source>
        <dbReference type="ARBA" id="ARBA00022727"/>
    </source>
</evidence>
<dbReference type="EC" id="2.7.4.9" evidence="2 12"/>
<dbReference type="PROSITE" id="PS01331">
    <property type="entry name" value="THYMIDYLATE_KINASE"/>
    <property type="match status" value="1"/>
</dbReference>
<dbReference type="KEGG" id="pbal:CPBP_00835"/>
<dbReference type="SUPFAM" id="SSF52540">
    <property type="entry name" value="P-loop containing nucleoside triphosphate hydrolases"/>
    <property type="match status" value="1"/>
</dbReference>
<evidence type="ECO:0000256" key="4">
    <source>
        <dbReference type="ARBA" id="ARBA00022679"/>
    </source>
</evidence>
<name>A0A7L9RTX4_9PROT</name>
<dbReference type="GO" id="GO:0006235">
    <property type="term" value="P:dTTP biosynthetic process"/>
    <property type="evidence" value="ECO:0007669"/>
    <property type="project" value="UniProtKB-UniRule"/>
</dbReference>
<protein>
    <recommendedName>
        <fullName evidence="3 12">Thymidylate kinase</fullName>
        <ecNumber evidence="2 12">2.7.4.9</ecNumber>
    </recommendedName>
    <alternativeName>
        <fullName evidence="9 12">dTMP kinase</fullName>
    </alternativeName>
</protein>
<dbReference type="NCBIfam" id="TIGR00041">
    <property type="entry name" value="DTMP_kinase"/>
    <property type="match status" value="1"/>
</dbReference>
<comment type="similarity">
    <text evidence="1 12">Belongs to the thymidylate kinase family.</text>
</comment>
<evidence type="ECO:0000256" key="2">
    <source>
        <dbReference type="ARBA" id="ARBA00012980"/>
    </source>
</evidence>
<proteinExistence type="inferred from homology"/>
<evidence type="ECO:0000256" key="12">
    <source>
        <dbReference type="HAMAP-Rule" id="MF_00165"/>
    </source>
</evidence>
<dbReference type="GO" id="GO:0005524">
    <property type="term" value="F:ATP binding"/>
    <property type="evidence" value="ECO:0007669"/>
    <property type="project" value="UniProtKB-UniRule"/>
</dbReference>
<feature type="domain" description="Thymidylate kinase-like" evidence="13">
    <location>
        <begin position="9"/>
        <end position="197"/>
    </location>
</feature>
<dbReference type="GO" id="GO:0004798">
    <property type="term" value="F:dTMP kinase activity"/>
    <property type="evidence" value="ECO:0007669"/>
    <property type="project" value="UniProtKB-UniRule"/>
</dbReference>
<keyword evidence="5 12" id="KW-0545">Nucleotide biosynthesis</keyword>
<evidence type="ECO:0000259" key="13">
    <source>
        <dbReference type="Pfam" id="PF02223"/>
    </source>
</evidence>
<dbReference type="HAMAP" id="MF_00165">
    <property type="entry name" value="Thymidylate_kinase"/>
    <property type="match status" value="1"/>
</dbReference>
<feature type="binding site" evidence="12">
    <location>
        <begin position="11"/>
        <end position="18"/>
    </location>
    <ligand>
        <name>ATP</name>
        <dbReference type="ChEBI" id="CHEBI:30616"/>
    </ligand>
</feature>
<sequence length="213" mass="23839">MSKGVFITLEGGEGAGKSTLAQTLVTFLRTKNIPVILTREPGGTKEAEAIRSLVVSGDKDRFDSITEALLFNAARRHHLKHSILPALENGAWVICDRFVDSTFVYQGYVQGVDLDFLKNLHHDVCDNIFPDLTFLLDVPVDIGLYRATRRQNNSDETRFEQKGHEFHETVRSAFLALAQQHPTRYRVLDSTLSEADLANAAIAYLNSLLQQHS</sequence>
<dbReference type="PANTHER" id="PTHR10344:SF4">
    <property type="entry name" value="UMP-CMP KINASE 2, MITOCHONDRIAL"/>
    <property type="match status" value="1"/>
</dbReference>
<dbReference type="Proteomes" id="UP000594001">
    <property type="component" value="Chromosome"/>
</dbReference>
<evidence type="ECO:0000256" key="11">
    <source>
        <dbReference type="ARBA" id="ARBA00057735"/>
    </source>
</evidence>
<evidence type="ECO:0000256" key="3">
    <source>
        <dbReference type="ARBA" id="ARBA00017144"/>
    </source>
</evidence>
<dbReference type="InterPro" id="IPR039430">
    <property type="entry name" value="Thymidylate_kin-like_dom"/>
</dbReference>
<dbReference type="GO" id="GO:0005829">
    <property type="term" value="C:cytosol"/>
    <property type="evidence" value="ECO:0007669"/>
    <property type="project" value="TreeGrafter"/>
</dbReference>
<evidence type="ECO:0000313" key="15">
    <source>
        <dbReference type="Proteomes" id="UP000594001"/>
    </source>
</evidence>
<evidence type="ECO:0000256" key="1">
    <source>
        <dbReference type="ARBA" id="ARBA00009776"/>
    </source>
</evidence>
<dbReference type="InterPro" id="IPR027417">
    <property type="entry name" value="P-loop_NTPase"/>
</dbReference>
<organism evidence="14 15">
    <name type="scientific">Candidatus Bodocaedibacter vickermanii</name>
    <dbReference type="NCBI Taxonomy" id="2741701"/>
    <lineage>
        <taxon>Bacteria</taxon>
        <taxon>Pseudomonadati</taxon>
        <taxon>Pseudomonadota</taxon>
        <taxon>Alphaproteobacteria</taxon>
        <taxon>Holosporales</taxon>
        <taxon>Candidatus Paracaedibacteraceae</taxon>
        <taxon>Candidatus Bodocaedibacter</taxon>
    </lineage>
</organism>